<protein>
    <recommendedName>
        <fullName evidence="1">Tf2-1-like SH3-like domain-containing protein</fullName>
    </recommendedName>
</protein>
<dbReference type="Pfam" id="PF24626">
    <property type="entry name" value="SH3_Tf2-1"/>
    <property type="match status" value="1"/>
</dbReference>
<dbReference type="PANTHER" id="PTHR46148:SF60">
    <property type="entry name" value="CHROMO DOMAIN-CONTAINING PROTEIN"/>
    <property type="match status" value="1"/>
</dbReference>
<dbReference type="Proteomes" id="UP001157006">
    <property type="component" value="Chromosome 1S"/>
</dbReference>
<accession>A0AAV0ZE10</accession>
<dbReference type="PANTHER" id="PTHR46148">
    <property type="entry name" value="CHROMO DOMAIN-CONTAINING PROTEIN"/>
    <property type="match status" value="1"/>
</dbReference>
<evidence type="ECO:0000313" key="2">
    <source>
        <dbReference type="EMBL" id="CAI8595104.1"/>
    </source>
</evidence>
<organism evidence="2 3">
    <name type="scientific">Vicia faba</name>
    <name type="common">Broad bean</name>
    <name type="synonym">Faba vulgaris</name>
    <dbReference type="NCBI Taxonomy" id="3906"/>
    <lineage>
        <taxon>Eukaryota</taxon>
        <taxon>Viridiplantae</taxon>
        <taxon>Streptophyta</taxon>
        <taxon>Embryophyta</taxon>
        <taxon>Tracheophyta</taxon>
        <taxon>Spermatophyta</taxon>
        <taxon>Magnoliopsida</taxon>
        <taxon>eudicotyledons</taxon>
        <taxon>Gunneridae</taxon>
        <taxon>Pentapetalae</taxon>
        <taxon>rosids</taxon>
        <taxon>fabids</taxon>
        <taxon>Fabales</taxon>
        <taxon>Fabaceae</taxon>
        <taxon>Papilionoideae</taxon>
        <taxon>50 kb inversion clade</taxon>
        <taxon>NPAAA clade</taxon>
        <taxon>Hologalegina</taxon>
        <taxon>IRL clade</taxon>
        <taxon>Fabeae</taxon>
        <taxon>Vicia</taxon>
    </lineage>
</organism>
<dbReference type="AlphaFoldDB" id="A0AAV0ZE10"/>
<gene>
    <name evidence="2" type="ORF">VFH_I174920</name>
</gene>
<reference evidence="2 3" key="1">
    <citation type="submission" date="2023-01" db="EMBL/GenBank/DDBJ databases">
        <authorList>
            <person name="Kreplak J."/>
        </authorList>
    </citation>
    <scope>NUCLEOTIDE SEQUENCE [LARGE SCALE GENOMIC DNA]</scope>
</reference>
<dbReference type="EMBL" id="OX451735">
    <property type="protein sequence ID" value="CAI8595104.1"/>
    <property type="molecule type" value="Genomic_DNA"/>
</dbReference>
<dbReference type="InterPro" id="IPR056924">
    <property type="entry name" value="SH3_Tf2-1"/>
</dbReference>
<sequence>MGMPPFEALYGRPPPTLLDYTKGTSVNTTIDSLLATKQEIFNTLKFNMSRSRQYMVEQANKKRVDCTFEVEGLVLLRLQPCRKTPIQKQLPQKLSPCYFGPFSILRCIRAVAYELDLPPSSKIHNIFHVSQLCRYKGHITDPTVLNTHELLSEEEDGNDASTHTFATPDVVAPIQNPTRVVVDKLSFSHYQGEGVKCVETWKPVGVEENEQVTVFPKIKVFAQEPQETVEPSVLPSDGLIKTGDQVLGSTHACLKPTVSNAYMQLLDLPHIASSASPKDTLSSNCSTLPVFEDSRNHNIIASNPHDPSSIGPSLDENLEVKVIAAKFNSIKSLELFNSNLSDESLPKFLTLFANVVMLDLLVNHFTILPELLKDCHFLWPELDERRHKGLCFNFDQPWSKQHKRGARVFLMVANNEDFSSAPGDFETIIVELVNGVASLDEHSAHAVQLSLHALSGDQAANTFRLLGRNSSDTMGFGGWL</sequence>
<feature type="domain" description="Tf2-1-like SH3-like" evidence="1">
    <location>
        <begin position="73"/>
        <end position="135"/>
    </location>
</feature>
<evidence type="ECO:0000259" key="1">
    <source>
        <dbReference type="Pfam" id="PF24626"/>
    </source>
</evidence>
<evidence type="ECO:0000313" key="3">
    <source>
        <dbReference type="Proteomes" id="UP001157006"/>
    </source>
</evidence>
<keyword evidence="3" id="KW-1185">Reference proteome</keyword>
<proteinExistence type="predicted"/>
<name>A0AAV0ZE10_VICFA</name>